<dbReference type="InterPro" id="IPR000182">
    <property type="entry name" value="GNAT_dom"/>
</dbReference>
<dbReference type="Gene3D" id="3.40.630.30">
    <property type="match status" value="1"/>
</dbReference>
<accession>A0A1F4VCW1</accession>
<reference evidence="3 4" key="1">
    <citation type="journal article" date="2016" name="Nat. Commun.">
        <title>Thousands of microbial genomes shed light on interconnected biogeochemical processes in an aquifer system.</title>
        <authorList>
            <person name="Anantharaman K."/>
            <person name="Brown C.T."/>
            <person name="Hug L.A."/>
            <person name="Sharon I."/>
            <person name="Castelle C.J."/>
            <person name="Probst A.J."/>
            <person name="Thomas B.C."/>
            <person name="Singh A."/>
            <person name="Wilkins M.J."/>
            <person name="Karaoz U."/>
            <person name="Brodie E.L."/>
            <person name="Williams K.H."/>
            <person name="Hubbard S.S."/>
            <person name="Banfield J.F."/>
        </authorList>
    </citation>
    <scope>NUCLEOTIDE SEQUENCE [LARGE SCALE GENOMIC DNA]</scope>
</reference>
<dbReference type="EMBL" id="MEVI01000003">
    <property type="protein sequence ID" value="OGC55091.1"/>
    <property type="molecule type" value="Genomic_DNA"/>
</dbReference>
<sequence length="109" mass="12359">METALKRIKQYYNPGSCWIAEVNSKLVGILTSKPDNVYDNQELCIDVISVDPEHHKSGIGSKLLQTAENYAKTQGYEATWLSASVDLPSFNWYMKTGFKETSWKILVKP</sequence>
<dbReference type="Proteomes" id="UP000176504">
    <property type="component" value="Unassembled WGS sequence"/>
</dbReference>
<protein>
    <recommendedName>
        <fullName evidence="2">N-acetyltransferase domain-containing protein</fullName>
    </recommendedName>
</protein>
<dbReference type="Pfam" id="PF00583">
    <property type="entry name" value="Acetyltransf_1"/>
    <property type="match status" value="1"/>
</dbReference>
<dbReference type="SUPFAM" id="SSF55729">
    <property type="entry name" value="Acyl-CoA N-acyltransferases (Nat)"/>
    <property type="match status" value="1"/>
</dbReference>
<dbReference type="AlphaFoldDB" id="A0A1F4VCW1"/>
<dbReference type="InterPro" id="IPR016181">
    <property type="entry name" value="Acyl_CoA_acyltransferase"/>
</dbReference>
<organism evidence="3 4">
    <name type="scientific">candidate division WWE3 bacterium RIFCSPLOWO2_01_FULL_41_18</name>
    <dbReference type="NCBI Taxonomy" id="1802625"/>
    <lineage>
        <taxon>Bacteria</taxon>
        <taxon>Katanobacteria</taxon>
    </lineage>
</organism>
<feature type="domain" description="N-acetyltransferase" evidence="2">
    <location>
        <begin position="1"/>
        <end position="109"/>
    </location>
</feature>
<evidence type="ECO:0000313" key="3">
    <source>
        <dbReference type="EMBL" id="OGC55091.1"/>
    </source>
</evidence>
<dbReference type="PANTHER" id="PTHR13947">
    <property type="entry name" value="GNAT FAMILY N-ACETYLTRANSFERASE"/>
    <property type="match status" value="1"/>
</dbReference>
<evidence type="ECO:0000313" key="4">
    <source>
        <dbReference type="Proteomes" id="UP000176504"/>
    </source>
</evidence>
<dbReference type="InterPro" id="IPR050769">
    <property type="entry name" value="NAT_camello-type"/>
</dbReference>
<dbReference type="GO" id="GO:0008080">
    <property type="term" value="F:N-acetyltransferase activity"/>
    <property type="evidence" value="ECO:0007669"/>
    <property type="project" value="InterPro"/>
</dbReference>
<evidence type="ECO:0000259" key="2">
    <source>
        <dbReference type="PROSITE" id="PS51186"/>
    </source>
</evidence>
<keyword evidence="1" id="KW-0808">Transferase</keyword>
<evidence type="ECO:0000256" key="1">
    <source>
        <dbReference type="ARBA" id="ARBA00022679"/>
    </source>
</evidence>
<dbReference type="CDD" id="cd04301">
    <property type="entry name" value="NAT_SF"/>
    <property type="match status" value="1"/>
</dbReference>
<gene>
    <name evidence="3" type="ORF">A3A78_03890</name>
</gene>
<dbReference type="PANTHER" id="PTHR13947:SF37">
    <property type="entry name" value="LD18367P"/>
    <property type="match status" value="1"/>
</dbReference>
<name>A0A1F4VCW1_UNCKA</name>
<proteinExistence type="predicted"/>
<dbReference type="PROSITE" id="PS51186">
    <property type="entry name" value="GNAT"/>
    <property type="match status" value="1"/>
</dbReference>
<comment type="caution">
    <text evidence="3">The sequence shown here is derived from an EMBL/GenBank/DDBJ whole genome shotgun (WGS) entry which is preliminary data.</text>
</comment>